<evidence type="ECO:0000256" key="4">
    <source>
        <dbReference type="SAM" id="MobiDB-lite"/>
    </source>
</evidence>
<accession>A0A193QG58</accession>
<keyword evidence="3" id="KW-0326">Glycosidase</keyword>
<dbReference type="EMBL" id="LN854557">
    <property type="protein sequence ID" value="CRL44159.1"/>
    <property type="molecule type" value="Genomic_DNA"/>
</dbReference>
<dbReference type="InterPro" id="IPR023346">
    <property type="entry name" value="Lysozyme-like_dom_sf"/>
</dbReference>
<evidence type="ECO:0000256" key="1">
    <source>
        <dbReference type="ARBA" id="ARBA00022529"/>
    </source>
</evidence>
<gene>
    <name evidence="5" type="primary">rrrD_3</name>
    <name evidence="6" type="synonym">rrrD_17</name>
    <name evidence="5" type="ORF">SGGMMB4_01101</name>
    <name evidence="6" type="ORF">SGGMMB4_04468</name>
</gene>
<protein>
    <recommendedName>
        <fullName evidence="3">Lysozyme</fullName>
        <ecNumber evidence="3">3.2.1.17</ecNumber>
    </recommendedName>
</protein>
<dbReference type="GO" id="GO:0031640">
    <property type="term" value="P:killing of cells of another organism"/>
    <property type="evidence" value="ECO:0007669"/>
    <property type="project" value="UniProtKB-KW"/>
</dbReference>
<sequence>MLDRQLKKAAESTPASKTTKRTPAGRKRAAECRALLERDWATFSRVVDRAVSVPMSDYQRAVLVSFSYNVGAAAFEHWCIFRGRLLRTPPASEDA</sequence>
<organism evidence="5 7">
    <name type="scientific">Sodalis glossinidius (strain morsitans)</name>
    <dbReference type="NCBI Taxonomy" id="343509"/>
    <lineage>
        <taxon>Bacteria</taxon>
        <taxon>Pseudomonadati</taxon>
        <taxon>Pseudomonadota</taxon>
        <taxon>Gammaproteobacteria</taxon>
        <taxon>Enterobacterales</taxon>
        <taxon>Bruguierivoracaceae</taxon>
        <taxon>Sodalis</taxon>
    </lineage>
</organism>
<dbReference type="SUPFAM" id="SSF53955">
    <property type="entry name" value="Lysozyme-like"/>
    <property type="match status" value="1"/>
</dbReference>
<proteinExistence type="inferred from homology"/>
<evidence type="ECO:0000313" key="6">
    <source>
        <dbReference type="EMBL" id="CRL46125.1"/>
    </source>
</evidence>
<evidence type="ECO:0000256" key="3">
    <source>
        <dbReference type="RuleBase" id="RU003788"/>
    </source>
</evidence>
<dbReference type="GO" id="GO:0003796">
    <property type="term" value="F:lysozyme activity"/>
    <property type="evidence" value="ECO:0007669"/>
    <property type="project" value="UniProtKB-EC"/>
</dbReference>
<dbReference type="GO" id="GO:0016998">
    <property type="term" value="P:cell wall macromolecule catabolic process"/>
    <property type="evidence" value="ECO:0007669"/>
    <property type="project" value="InterPro"/>
</dbReference>
<dbReference type="RefSeq" id="WP_050747395.1">
    <property type="nucleotide sequence ID" value="NC_007712.1"/>
</dbReference>
<feature type="region of interest" description="Disordered" evidence="4">
    <location>
        <begin position="1"/>
        <end position="28"/>
    </location>
</feature>
<reference evidence="5 7" key="1">
    <citation type="submission" date="2015-05" db="EMBL/GenBank/DDBJ databases">
        <authorList>
            <person name="Goodhead I."/>
        </authorList>
    </citation>
    <scope>NUCLEOTIDE SEQUENCE [LARGE SCALE GENOMIC DNA]</scope>
    <source>
        <strain evidence="5">B4</strain>
        <strain evidence="7">morsitans</strain>
    </source>
</reference>
<dbReference type="InterPro" id="IPR002196">
    <property type="entry name" value="Glyco_hydro_24"/>
</dbReference>
<evidence type="ECO:0000313" key="5">
    <source>
        <dbReference type="EMBL" id="CRL44159.1"/>
    </source>
</evidence>
<feature type="compositionally biased region" description="Basic and acidic residues" evidence="4">
    <location>
        <begin position="1"/>
        <end position="10"/>
    </location>
</feature>
<dbReference type="AlphaFoldDB" id="A0A193QG58"/>
<keyword evidence="3" id="KW-0378">Hydrolase</keyword>
<dbReference type="EMBL" id="LN854557">
    <property type="protein sequence ID" value="CRL46125.1"/>
    <property type="molecule type" value="Genomic_DNA"/>
</dbReference>
<keyword evidence="2 3" id="KW-0081">Bacteriolytic enzyme</keyword>
<dbReference type="InterPro" id="IPR023347">
    <property type="entry name" value="Lysozyme_dom_sf"/>
</dbReference>
<dbReference type="Proteomes" id="UP000245838">
    <property type="component" value="Chromosome sggmmb4_Chromosome"/>
</dbReference>
<evidence type="ECO:0000256" key="2">
    <source>
        <dbReference type="ARBA" id="ARBA00022638"/>
    </source>
</evidence>
<evidence type="ECO:0000313" key="7">
    <source>
        <dbReference type="Proteomes" id="UP000245838"/>
    </source>
</evidence>
<comment type="catalytic activity">
    <reaction evidence="3">
        <text>Hydrolysis of (1-&gt;4)-beta-linkages between N-acetylmuramic acid and N-acetyl-D-glucosamine residues in a peptidoglycan and between N-acetyl-D-glucosamine residues in chitodextrins.</text>
        <dbReference type="EC" id="3.2.1.17"/>
    </reaction>
</comment>
<dbReference type="EC" id="3.2.1.17" evidence="3"/>
<feature type="compositionally biased region" description="Basic residues" evidence="4">
    <location>
        <begin position="18"/>
        <end position="27"/>
    </location>
</feature>
<dbReference type="Gene3D" id="1.10.530.40">
    <property type="match status" value="1"/>
</dbReference>
<dbReference type="Pfam" id="PF00959">
    <property type="entry name" value="Phage_lysozyme"/>
    <property type="match status" value="1"/>
</dbReference>
<comment type="similarity">
    <text evidence="3">Belongs to the glycosyl hydrolase 24 family.</text>
</comment>
<dbReference type="GO" id="GO:0042742">
    <property type="term" value="P:defense response to bacterium"/>
    <property type="evidence" value="ECO:0007669"/>
    <property type="project" value="UniProtKB-KW"/>
</dbReference>
<name>A0A193QG58_SODGM</name>
<keyword evidence="1 3" id="KW-0929">Antimicrobial</keyword>
<dbReference type="GO" id="GO:0009253">
    <property type="term" value="P:peptidoglycan catabolic process"/>
    <property type="evidence" value="ECO:0007669"/>
    <property type="project" value="InterPro"/>
</dbReference>